<organism evidence="1">
    <name type="scientific">Vibrio coralliilyticus</name>
    <dbReference type="NCBI Taxonomy" id="190893"/>
    <lineage>
        <taxon>Bacteria</taxon>
        <taxon>Pseudomonadati</taxon>
        <taxon>Pseudomonadota</taxon>
        <taxon>Gammaproteobacteria</taxon>
        <taxon>Vibrionales</taxon>
        <taxon>Vibrionaceae</taxon>
        <taxon>Vibrio</taxon>
    </lineage>
</organism>
<dbReference type="Pfam" id="PF11140">
    <property type="entry name" value="DUF2913"/>
    <property type="match status" value="1"/>
</dbReference>
<reference evidence="1" key="1">
    <citation type="journal article" date="2015" name="BMC Genomics">
        <title>Genome mining reveals unlocked bioactive potential of marine Gram-negative bacteria.</title>
        <authorList>
            <person name="Machado H."/>
            <person name="Sonnenschein E.C."/>
            <person name="Melchiorsen J."/>
            <person name="Gram L."/>
        </authorList>
    </citation>
    <scope>NUCLEOTIDE SEQUENCE</scope>
    <source>
        <strain evidence="1">S2052</strain>
    </source>
</reference>
<protein>
    <submittedName>
        <fullName evidence="1">Uncharacterized protein</fullName>
    </submittedName>
</protein>
<dbReference type="EMBL" id="JXXR01000008">
    <property type="protein sequence ID" value="KJY74992.1"/>
    <property type="molecule type" value="Genomic_DNA"/>
</dbReference>
<evidence type="ECO:0000313" key="1">
    <source>
        <dbReference type="EMBL" id="KJY74992.1"/>
    </source>
</evidence>
<name>A0A837G8D7_9VIBR</name>
<gene>
    <name evidence="1" type="ORF">TW71_08700</name>
</gene>
<dbReference type="RefSeq" id="WP_019277172.1">
    <property type="nucleotide sequence ID" value="NZ_CP063053.1"/>
</dbReference>
<proteinExistence type="predicted"/>
<sequence>MKIHKDFEYFYRLSTLVTDALLHLLCHVAASQRHVPVAKRNEILVKFLKKKLNDKAFANIKKDIKLMIRVGRDKHGNLEQKLYELHDRASRTKVGGVERLYQLLNTLHDEKGIDSRLFEEGTVPEPGVVYMLEEHIENGFDGANDQVAPISLLYQSEDAKELASWVDERSQFSSEIKEWNESNHQIHIVLHPKERRPTADVT</sequence>
<comment type="caution">
    <text evidence="1">The sequence shown here is derived from an EMBL/GenBank/DDBJ whole genome shotgun (WGS) entry which is preliminary data.</text>
</comment>
<dbReference type="InterPro" id="IPR021316">
    <property type="entry name" value="DUF2913"/>
</dbReference>
<dbReference type="AlphaFoldDB" id="A0A837G8D7"/>
<accession>A0A837G8D7</accession>